<dbReference type="KEGG" id="anf:AQPE_3023"/>
<dbReference type="EMBL" id="AP018694">
    <property type="protein sequence ID" value="BBE18853.1"/>
    <property type="molecule type" value="Genomic_DNA"/>
</dbReference>
<sequence length="179" mass="20436">MKTLKIIGLVLVVIIVLLLIIPLFINGNYSVEREVTINKPKQEVFDYVKYLKNQNKFSVWAKIDTAMKTEFRGEDATVGFVSAWDSENPKAGKGEQKITKIDKGSRIDYEIHFIKPFESTDFAYLTFESASENATIVKWGFHGTMKYPMNLMLVFTDMEKMLAPDLQNGLNNLKGILEN</sequence>
<evidence type="ECO:0000313" key="3">
    <source>
        <dbReference type="Proteomes" id="UP001193389"/>
    </source>
</evidence>
<keyword evidence="1" id="KW-1133">Transmembrane helix</keyword>
<keyword evidence="3" id="KW-1185">Reference proteome</keyword>
<accession>A0A5K7SB98</accession>
<dbReference type="SUPFAM" id="SSF55961">
    <property type="entry name" value="Bet v1-like"/>
    <property type="match status" value="1"/>
</dbReference>
<evidence type="ECO:0000313" key="2">
    <source>
        <dbReference type="EMBL" id="BBE18853.1"/>
    </source>
</evidence>
<name>A0A5K7SB98_9BACT</name>
<dbReference type="RefSeq" id="WP_318347151.1">
    <property type="nucleotide sequence ID" value="NZ_AP018694.1"/>
</dbReference>
<dbReference type="InterPro" id="IPR023393">
    <property type="entry name" value="START-like_dom_sf"/>
</dbReference>
<feature type="transmembrane region" description="Helical" evidence="1">
    <location>
        <begin position="6"/>
        <end position="25"/>
    </location>
</feature>
<dbReference type="Pfam" id="PF10604">
    <property type="entry name" value="Polyketide_cyc2"/>
    <property type="match status" value="1"/>
</dbReference>
<protein>
    <recommendedName>
        <fullName evidence="4">Polyketide cyclase</fullName>
    </recommendedName>
</protein>
<keyword evidence="1" id="KW-0812">Transmembrane</keyword>
<dbReference type="Proteomes" id="UP001193389">
    <property type="component" value="Chromosome"/>
</dbReference>
<dbReference type="CDD" id="cd07818">
    <property type="entry name" value="SRPBCC_1"/>
    <property type="match status" value="1"/>
</dbReference>
<gene>
    <name evidence="2" type="ORF">AQPE_3023</name>
</gene>
<dbReference type="AlphaFoldDB" id="A0A5K7SB98"/>
<organism evidence="2 3">
    <name type="scientific">Aquipluma nitroreducens</name>
    <dbReference type="NCBI Taxonomy" id="2010828"/>
    <lineage>
        <taxon>Bacteria</taxon>
        <taxon>Pseudomonadati</taxon>
        <taxon>Bacteroidota</taxon>
        <taxon>Bacteroidia</taxon>
        <taxon>Marinilabiliales</taxon>
        <taxon>Prolixibacteraceae</taxon>
        <taxon>Aquipluma</taxon>
    </lineage>
</organism>
<keyword evidence="1" id="KW-0472">Membrane</keyword>
<dbReference type="InterPro" id="IPR019587">
    <property type="entry name" value="Polyketide_cyclase/dehydratase"/>
</dbReference>
<evidence type="ECO:0008006" key="4">
    <source>
        <dbReference type="Google" id="ProtNLM"/>
    </source>
</evidence>
<proteinExistence type="predicted"/>
<dbReference type="Gene3D" id="3.30.530.20">
    <property type="match status" value="1"/>
</dbReference>
<reference evidence="2" key="1">
    <citation type="journal article" date="2020" name="Int. J. Syst. Evol. Microbiol.">
        <title>Aquipluma nitroreducens gen. nov. sp. nov., a novel facultatively anaerobic bacterium isolated from a freshwater lake.</title>
        <authorList>
            <person name="Watanabe M."/>
            <person name="Kojima H."/>
            <person name="Fukui M."/>
        </authorList>
    </citation>
    <scope>NUCLEOTIDE SEQUENCE</scope>
    <source>
        <strain evidence="2">MeG22</strain>
    </source>
</reference>
<evidence type="ECO:0000256" key="1">
    <source>
        <dbReference type="SAM" id="Phobius"/>
    </source>
</evidence>